<feature type="domain" description="Kinesin-like protein KIF26A/B helical" evidence="2">
    <location>
        <begin position="122"/>
        <end position="203"/>
    </location>
</feature>
<dbReference type="InParanoid" id="A0A3P8VJT4"/>
<evidence type="ECO:0000313" key="4">
    <source>
        <dbReference type="Proteomes" id="UP000265120"/>
    </source>
</evidence>
<feature type="region of interest" description="Disordered" evidence="1">
    <location>
        <begin position="215"/>
        <end position="354"/>
    </location>
</feature>
<evidence type="ECO:0000259" key="2">
    <source>
        <dbReference type="Pfam" id="PF23081"/>
    </source>
</evidence>
<proteinExistence type="predicted"/>
<dbReference type="GO" id="GO:0007018">
    <property type="term" value="P:microtubule-based movement"/>
    <property type="evidence" value="ECO:0007669"/>
    <property type="project" value="InterPro"/>
</dbReference>
<dbReference type="InterPro" id="IPR057090">
    <property type="entry name" value="HTH_KIF26A_B_1st"/>
</dbReference>
<feature type="region of interest" description="Disordered" evidence="1">
    <location>
        <begin position="1"/>
        <end position="29"/>
    </location>
</feature>
<organism evidence="3 4">
    <name type="scientific">Cynoglossus semilaevis</name>
    <name type="common">Tongue sole</name>
    <dbReference type="NCBI Taxonomy" id="244447"/>
    <lineage>
        <taxon>Eukaryota</taxon>
        <taxon>Metazoa</taxon>
        <taxon>Chordata</taxon>
        <taxon>Craniata</taxon>
        <taxon>Vertebrata</taxon>
        <taxon>Euteleostomi</taxon>
        <taxon>Actinopterygii</taxon>
        <taxon>Neopterygii</taxon>
        <taxon>Teleostei</taxon>
        <taxon>Neoteleostei</taxon>
        <taxon>Acanthomorphata</taxon>
        <taxon>Carangaria</taxon>
        <taxon>Pleuronectiformes</taxon>
        <taxon>Pleuronectoidei</taxon>
        <taxon>Cynoglossidae</taxon>
        <taxon>Cynoglossinae</taxon>
        <taxon>Cynoglossus</taxon>
    </lineage>
</organism>
<dbReference type="PANTHER" id="PTHR21608:SF8">
    <property type="entry name" value="KINESIN-LIKE PROTEIN KIF26B"/>
    <property type="match status" value="1"/>
</dbReference>
<reference evidence="3 4" key="1">
    <citation type="journal article" date="2014" name="Nat. Genet.">
        <title>Whole-genome sequence of a flatfish provides insights into ZW sex chromosome evolution and adaptation to a benthic lifestyle.</title>
        <authorList>
            <person name="Chen S."/>
            <person name="Zhang G."/>
            <person name="Shao C."/>
            <person name="Huang Q."/>
            <person name="Liu G."/>
            <person name="Zhang P."/>
            <person name="Song W."/>
            <person name="An N."/>
            <person name="Chalopin D."/>
            <person name="Volff J.N."/>
            <person name="Hong Y."/>
            <person name="Li Q."/>
            <person name="Sha Z."/>
            <person name="Zhou H."/>
            <person name="Xie M."/>
            <person name="Yu Q."/>
            <person name="Liu Y."/>
            <person name="Xiang H."/>
            <person name="Wang N."/>
            <person name="Wu K."/>
            <person name="Yang C."/>
            <person name="Zhou Q."/>
            <person name="Liao X."/>
            <person name="Yang L."/>
            <person name="Hu Q."/>
            <person name="Zhang J."/>
            <person name="Meng L."/>
            <person name="Jin L."/>
            <person name="Tian Y."/>
            <person name="Lian J."/>
            <person name="Yang J."/>
            <person name="Miao G."/>
            <person name="Liu S."/>
            <person name="Liang Z."/>
            <person name="Yan F."/>
            <person name="Li Y."/>
            <person name="Sun B."/>
            <person name="Zhang H."/>
            <person name="Zhang J."/>
            <person name="Zhu Y."/>
            <person name="Du M."/>
            <person name="Zhao Y."/>
            <person name="Schartl M."/>
            <person name="Tang Q."/>
            <person name="Wang J."/>
        </authorList>
    </citation>
    <scope>NUCLEOTIDE SEQUENCE</scope>
</reference>
<keyword evidence="4" id="KW-1185">Reference proteome</keyword>
<feature type="region of interest" description="Disordered" evidence="1">
    <location>
        <begin position="43"/>
        <end position="119"/>
    </location>
</feature>
<name>A0A3P8VJT4_CYNSE</name>
<feature type="compositionally biased region" description="Low complexity" evidence="1">
    <location>
        <begin position="227"/>
        <end position="237"/>
    </location>
</feature>
<dbReference type="OMA" id="HCDASPC"/>
<dbReference type="Ensembl" id="ENSCSET00000012853.1">
    <property type="protein sequence ID" value="ENSCSEP00000012700.1"/>
    <property type="gene ID" value="ENSCSEG00000008217.1"/>
</dbReference>
<protein>
    <recommendedName>
        <fullName evidence="2">Kinesin-like protein KIF26A/B helical domain-containing protein</fullName>
    </recommendedName>
</protein>
<evidence type="ECO:0000256" key="1">
    <source>
        <dbReference type="SAM" id="MobiDB-lite"/>
    </source>
</evidence>
<dbReference type="STRING" id="244447.ENSCSEP00000012700"/>
<dbReference type="InterPro" id="IPR027640">
    <property type="entry name" value="Kinesin-like_fam"/>
</dbReference>
<dbReference type="AlphaFoldDB" id="A0A3P8VJT4"/>
<feature type="compositionally biased region" description="Polar residues" evidence="1">
    <location>
        <begin position="279"/>
        <end position="296"/>
    </location>
</feature>
<reference evidence="3" key="3">
    <citation type="submission" date="2025-09" db="UniProtKB">
        <authorList>
            <consortium name="Ensembl"/>
        </authorList>
    </citation>
    <scope>IDENTIFICATION</scope>
</reference>
<feature type="compositionally biased region" description="Polar residues" evidence="1">
    <location>
        <begin position="240"/>
        <end position="255"/>
    </location>
</feature>
<dbReference type="PANTHER" id="PTHR21608">
    <property type="entry name" value="KINESIN-LIKE PROTEIN CG14535"/>
    <property type="match status" value="1"/>
</dbReference>
<evidence type="ECO:0000313" key="3">
    <source>
        <dbReference type="Ensembl" id="ENSCSEP00000012700.1"/>
    </source>
</evidence>
<accession>A0A3P8VJT4</accession>
<dbReference type="GO" id="GO:0003777">
    <property type="term" value="F:microtubule motor activity"/>
    <property type="evidence" value="ECO:0007669"/>
    <property type="project" value="InterPro"/>
</dbReference>
<feature type="compositionally biased region" description="Low complexity" evidence="1">
    <location>
        <begin position="336"/>
        <end position="353"/>
    </location>
</feature>
<dbReference type="Proteomes" id="UP000265120">
    <property type="component" value="Chromosome 5"/>
</dbReference>
<reference evidence="3" key="2">
    <citation type="submission" date="2025-08" db="UniProtKB">
        <authorList>
            <consortium name="Ensembl"/>
        </authorList>
    </citation>
    <scope>IDENTIFICATION</scope>
</reference>
<dbReference type="GeneTree" id="ENSGT00940000174980"/>
<feature type="compositionally biased region" description="Low complexity" evidence="1">
    <location>
        <begin position="107"/>
        <end position="119"/>
    </location>
</feature>
<dbReference type="Pfam" id="PF23081">
    <property type="entry name" value="HTH_KIF26A_B_1st"/>
    <property type="match status" value="1"/>
</dbReference>
<sequence length="437" mass="45695">MTSLSGNKDRSVSSRSRKHGVPELSPTKSAFFFPDTWYRKAYEETSRSNMRPNPEGAGSMPSSTGTPSPGSGISSPGSFSGSLGTVSPGIETGSPGSLGGSPGFGTGSPASGSGSSPCSDRGMLCENCNVRLTEMKRQALKLLLPGPYSSKDPSFSLHLHDKLQVPNSSRQAWNERDSCCDVCGTHLTQLKQEAVCMALPLEQWDLSPTSSPTTLFQRYVSQPPPGVQEVQGGPEPVDCATTTAPPSHPTLHSTQRASASPNKSPNPSPSHRPYHLSHRSPSGGQTSSGVPSNKQPQKAGHRLGSKPSFLGLGGGDRRNGSPGSGKAADSQQQPVSGPHTSSSTSGHSSTSGTAEPLQTIQLNRTEGGVSLDPNQVSYLHQCVCVIPNIKHLQNHGASQSTRVDKGGPGWTSVVQLKLKAGVSVVTPVTIMLALLYM</sequence>
<feature type="compositionally biased region" description="Low complexity" evidence="1">
    <location>
        <begin position="56"/>
        <end position="85"/>
    </location>
</feature>
<feature type="compositionally biased region" description="Gly residues" evidence="1">
    <location>
        <begin position="96"/>
        <end position="106"/>
    </location>
</feature>